<proteinExistence type="predicted"/>
<organism evidence="4 5">
    <name type="scientific">Comamonas antarctica</name>
    <dbReference type="NCBI Taxonomy" id="2743470"/>
    <lineage>
        <taxon>Bacteria</taxon>
        <taxon>Pseudomonadati</taxon>
        <taxon>Pseudomonadota</taxon>
        <taxon>Betaproteobacteria</taxon>
        <taxon>Burkholderiales</taxon>
        <taxon>Comamonadaceae</taxon>
        <taxon>Comamonas</taxon>
    </lineage>
</organism>
<feature type="signal peptide" evidence="3">
    <location>
        <begin position="1"/>
        <end position="21"/>
    </location>
</feature>
<evidence type="ECO:0000256" key="1">
    <source>
        <dbReference type="SAM" id="Coils"/>
    </source>
</evidence>
<feature type="compositionally biased region" description="Basic and acidic residues" evidence="2">
    <location>
        <begin position="143"/>
        <end position="161"/>
    </location>
</feature>
<evidence type="ECO:0000313" key="5">
    <source>
        <dbReference type="Proteomes" id="UP000509579"/>
    </source>
</evidence>
<evidence type="ECO:0008006" key="6">
    <source>
        <dbReference type="Google" id="ProtNLM"/>
    </source>
</evidence>
<evidence type="ECO:0000256" key="2">
    <source>
        <dbReference type="SAM" id="MobiDB-lite"/>
    </source>
</evidence>
<sequence length="191" mass="20905">MKFKHKITAVFAVACMSSVFAVTPAEHKAAKDQISADYKAAKAQCNTLKDNAKDVCEKEAKGREKVAEAELEYRRDASERHRHNVAKAKADADYDVAKEKCDDLKGNPKDVCVKDAKAAHVKALEAAKVSEARNESNVSGTKRAADVSEARKDANENVREAEYKAARERCDALSGDVKDKCVADAKRIHGQ</sequence>
<reference evidence="4 5" key="1">
    <citation type="submission" date="2020-06" db="EMBL/GenBank/DDBJ databases">
        <title>Acidovorax antarctica sp. nov., isolated from Corinth ice sheet soil, Antarctic Fields Peninsula.</title>
        <authorList>
            <person name="Xu Q."/>
            <person name="Peng F."/>
        </authorList>
    </citation>
    <scope>NUCLEOTIDE SEQUENCE [LARGE SCALE GENOMIC DNA]</scope>
    <source>
        <strain evidence="4 5">16-35-5</strain>
    </source>
</reference>
<keyword evidence="1" id="KW-0175">Coiled coil</keyword>
<dbReference type="KEGG" id="aant:HUK68_12230"/>
<feature type="region of interest" description="Disordered" evidence="2">
    <location>
        <begin position="132"/>
        <end position="161"/>
    </location>
</feature>
<feature type="chain" id="PRO_5027003580" description="Cell envelope biogenesis protein TolA" evidence="3">
    <location>
        <begin position="22"/>
        <end position="191"/>
    </location>
</feature>
<keyword evidence="5" id="KW-1185">Reference proteome</keyword>
<evidence type="ECO:0000256" key="3">
    <source>
        <dbReference type="SAM" id="SignalP"/>
    </source>
</evidence>
<dbReference type="RefSeq" id="WP_175504401.1">
    <property type="nucleotide sequence ID" value="NZ_CAURQT010000020.1"/>
</dbReference>
<dbReference type="EMBL" id="CP054840">
    <property type="protein sequence ID" value="QKV53595.1"/>
    <property type="molecule type" value="Genomic_DNA"/>
</dbReference>
<protein>
    <recommendedName>
        <fullName evidence="6">Cell envelope biogenesis protein TolA</fullName>
    </recommendedName>
</protein>
<evidence type="ECO:0000313" key="4">
    <source>
        <dbReference type="EMBL" id="QKV53595.1"/>
    </source>
</evidence>
<dbReference type="AlphaFoldDB" id="A0A6N1X6X0"/>
<feature type="coiled-coil region" evidence="1">
    <location>
        <begin position="31"/>
        <end position="58"/>
    </location>
</feature>
<name>A0A6N1X6X0_9BURK</name>
<keyword evidence="3" id="KW-0732">Signal</keyword>
<dbReference type="Proteomes" id="UP000509579">
    <property type="component" value="Chromosome"/>
</dbReference>
<accession>A0A6N1X6X0</accession>
<gene>
    <name evidence="4" type="ORF">HUK68_12230</name>
</gene>